<keyword evidence="1" id="KW-0067">ATP-binding</keyword>
<evidence type="ECO:0000313" key="2">
    <source>
        <dbReference type="Proteomes" id="UP000014974"/>
    </source>
</evidence>
<comment type="caution">
    <text evidence="1">The sequence shown here is derived from an EMBL/GenBank/DDBJ whole genome shotgun (WGS) entry which is preliminary data.</text>
</comment>
<sequence>MREDYLRGDQESFSTGDKEIEKALRPLSFDDFTGQKKTVENIKIFVMAAKKGMNHWTMCCFMALPDWAKLP</sequence>
<organism evidence="1 2">
    <name type="scientific">Cyclobacterium qasimii M12-11B</name>
    <dbReference type="NCBI Taxonomy" id="641524"/>
    <lineage>
        <taxon>Bacteria</taxon>
        <taxon>Pseudomonadati</taxon>
        <taxon>Bacteroidota</taxon>
        <taxon>Cytophagia</taxon>
        <taxon>Cytophagales</taxon>
        <taxon>Cyclobacteriaceae</taxon>
        <taxon>Cyclobacterium</taxon>
    </lineage>
</organism>
<dbReference type="EMBL" id="ATNM01000172">
    <property type="protein sequence ID" value="EPR65936.1"/>
    <property type="molecule type" value="Genomic_DNA"/>
</dbReference>
<dbReference type="AlphaFoldDB" id="S7V7M0"/>
<accession>S7V7M0</accession>
<name>S7V7M0_9BACT</name>
<proteinExistence type="predicted"/>
<keyword evidence="1" id="KW-0547">Nucleotide-binding</keyword>
<keyword evidence="1" id="KW-0347">Helicase</keyword>
<evidence type="ECO:0000313" key="1">
    <source>
        <dbReference type="EMBL" id="EPR65936.1"/>
    </source>
</evidence>
<protein>
    <submittedName>
        <fullName evidence="1">Holliday junction DNA helicase RuvB</fullName>
    </submittedName>
</protein>
<dbReference type="GO" id="GO:0004386">
    <property type="term" value="F:helicase activity"/>
    <property type="evidence" value="ECO:0007669"/>
    <property type="project" value="UniProtKB-KW"/>
</dbReference>
<dbReference type="PATRIC" id="fig|641524.5.peg.5038"/>
<gene>
    <name evidence="1" type="ORF">ADICYQ_5081</name>
</gene>
<dbReference type="eggNOG" id="COG2255">
    <property type="taxonomic scope" value="Bacteria"/>
</dbReference>
<reference evidence="1 2" key="1">
    <citation type="journal article" date="2013" name="Genome Announc.">
        <title>Draft Genome Sequence of Cyclobacterium qasimii Strain M12-11BT, Isolated from Arctic Marine Sediment.</title>
        <authorList>
            <person name="Shivaji S."/>
            <person name="Ara S."/>
            <person name="Singh A."/>
            <person name="Kumar Pinnaka A."/>
        </authorList>
    </citation>
    <scope>NUCLEOTIDE SEQUENCE [LARGE SCALE GENOMIC DNA]</scope>
    <source>
        <strain evidence="1 2">M12-11B</strain>
    </source>
</reference>
<keyword evidence="1" id="KW-0378">Hydrolase</keyword>
<dbReference type="STRING" id="641524.ADICYQ_5081"/>
<dbReference type="Proteomes" id="UP000014974">
    <property type="component" value="Unassembled WGS sequence"/>
</dbReference>